<dbReference type="Pfam" id="PF18364">
    <property type="entry name" value="Molybdopterin_N"/>
    <property type="match status" value="1"/>
</dbReference>
<evidence type="ECO:0000256" key="4">
    <source>
        <dbReference type="ARBA" id="ARBA00022723"/>
    </source>
</evidence>
<dbReference type="InterPro" id="IPR041460">
    <property type="entry name" value="Molybdopterin_N"/>
</dbReference>
<dbReference type="Pfam" id="PF00384">
    <property type="entry name" value="Molybdopterin"/>
    <property type="match status" value="1"/>
</dbReference>
<keyword evidence="3" id="KW-0500">Molybdenum</keyword>
<evidence type="ECO:0000259" key="8">
    <source>
        <dbReference type="Pfam" id="PF00384"/>
    </source>
</evidence>
<dbReference type="PROSITE" id="PS00490">
    <property type="entry name" value="MOLYBDOPTERIN_PROK_2"/>
    <property type="match status" value="1"/>
</dbReference>
<dbReference type="GO" id="GO:0016491">
    <property type="term" value="F:oxidoreductase activity"/>
    <property type="evidence" value="ECO:0007669"/>
    <property type="project" value="UniProtKB-KW"/>
</dbReference>
<keyword evidence="6" id="KW-0560">Oxidoreductase</keyword>
<evidence type="ECO:0000256" key="2">
    <source>
        <dbReference type="ARBA" id="ARBA00010312"/>
    </source>
</evidence>
<dbReference type="InterPro" id="IPR006657">
    <property type="entry name" value="MoPterin_dinucl-bd_dom"/>
</dbReference>
<dbReference type="GO" id="GO:0030151">
    <property type="term" value="F:molybdenum ion binding"/>
    <property type="evidence" value="ECO:0007669"/>
    <property type="project" value="TreeGrafter"/>
</dbReference>
<dbReference type="Gene3D" id="3.40.50.740">
    <property type="match status" value="1"/>
</dbReference>
<evidence type="ECO:0000259" key="10">
    <source>
        <dbReference type="Pfam" id="PF18364"/>
    </source>
</evidence>
<evidence type="ECO:0000259" key="9">
    <source>
        <dbReference type="Pfam" id="PF01568"/>
    </source>
</evidence>
<sequence length="816" mass="87712">MSRAASNGADGTAHDGDGTAYDGDGTAHDGDGTAHDGDGAVHDGDGTGPHPDATPHGHPHSSHWGAFDAAVRPDGGLDVTPDPRDPHPADLLRNLPAALGPRDRVLTPHVRRGWLEHGPGPDPARGTDDHVPVPWDEVIPLLARELDRVRTAHGNRAIFGGSYGWGSAGRFHHAQSQIHRFLNCLGGYTRSVNSYSLGAATTLLRHVVGDDAPISNPTPLSVLAEHTGLFLCFGGMPAKNTQVNAGGISRHRAAGLLRAARDRGARFILVSPLRDDLADELDAEWLAPVPGTDTALMLALCHVLIEEGRYDADFCRRHCEGFDTFARHVLGRDGSTAKTPHWAEPICGLPAARIAALARELTEHRTMISLSWSLQRAHRGEQPLWAGIALACLLGQIGQPGGGFGHGYGATGGTGAGTLPYKLPTLNQGTNPVPDFIPVARIADLLLHPGEEFDYDGGRHTYPDIRLVHWVGGNPFHHHQDLGRLRRAFARPDTVVVHEPHWTATARHADIVLPATTTLERDDIGGAKQDTALIAMHRVTDPVGEARDDYRILSDLATELGIGHAFTEGRDANGWLEHLYESWRRGLPPEYTPEEDFKTFWRAGRIPLRALREQRTLYAAFRAAPDAAPLPTPSGRIELYSATIASYGYDDCPGHPAWLPPEPHDADDADDPGAYPLHLVANNPPTRLHSQLDQGELSASSKVRGREPVRMHPDDAAARGVRDGDVVRIRSTVGSCLAGAVLSDAVRPGVVQLATGAWFDPSAPEVATCIHGNPNAVTRDTGTSRLAQGCTGQLARVEVERYDGPLPAVRAHNLSH</sequence>
<dbReference type="InterPro" id="IPR050612">
    <property type="entry name" value="Prok_Mopterin_Oxidored"/>
</dbReference>
<feature type="compositionally biased region" description="Basic and acidic residues" evidence="7">
    <location>
        <begin position="81"/>
        <end position="90"/>
    </location>
</feature>
<keyword evidence="12" id="KW-1185">Reference proteome</keyword>
<evidence type="ECO:0000256" key="7">
    <source>
        <dbReference type="SAM" id="MobiDB-lite"/>
    </source>
</evidence>
<dbReference type="Gene3D" id="2.40.40.20">
    <property type="match status" value="1"/>
</dbReference>
<dbReference type="RefSeq" id="WP_123099774.1">
    <property type="nucleotide sequence ID" value="NZ_RIBZ01000152.1"/>
</dbReference>
<dbReference type="CDD" id="cd02793">
    <property type="entry name" value="MopB_CT_DMSOR-BSOR-TMAOR"/>
    <property type="match status" value="1"/>
</dbReference>
<dbReference type="InterPro" id="IPR006655">
    <property type="entry name" value="Mopterin_OxRdtase_prok_CS"/>
</dbReference>
<dbReference type="AlphaFoldDB" id="A0A3M8WP43"/>
<dbReference type="Gene3D" id="3.90.55.10">
    <property type="entry name" value="Dimethylsulfoxide Reductase, domain 3"/>
    <property type="match status" value="1"/>
</dbReference>
<reference evidence="11 12" key="1">
    <citation type="submission" date="2018-11" db="EMBL/GenBank/DDBJ databases">
        <title>The Potential of Streptomyces as Biocontrol Agents against the Tomato grey mould, Botrytis cinerea (Gray mold) Frontiers in Microbiology.</title>
        <authorList>
            <person name="Li D."/>
        </authorList>
    </citation>
    <scope>NUCLEOTIDE SEQUENCE [LARGE SCALE GENOMIC DNA]</scope>
    <source>
        <strain evidence="11 12">NEAU-LD23</strain>
    </source>
</reference>
<dbReference type="SUPFAM" id="SSF53706">
    <property type="entry name" value="Formate dehydrogenase/DMSO reductase, domains 1-3"/>
    <property type="match status" value="1"/>
</dbReference>
<dbReference type="GO" id="GO:0009061">
    <property type="term" value="P:anaerobic respiration"/>
    <property type="evidence" value="ECO:0007669"/>
    <property type="project" value="TreeGrafter"/>
</dbReference>
<feature type="compositionally biased region" description="Basic and acidic residues" evidence="7">
    <location>
        <begin position="25"/>
        <end position="45"/>
    </location>
</feature>
<dbReference type="GO" id="GO:0043546">
    <property type="term" value="F:molybdopterin cofactor binding"/>
    <property type="evidence" value="ECO:0007669"/>
    <property type="project" value="InterPro"/>
</dbReference>
<dbReference type="PANTHER" id="PTHR43742:SF10">
    <property type="entry name" value="TRIMETHYLAMINE-N-OXIDE REDUCTASE 2"/>
    <property type="match status" value="1"/>
</dbReference>
<feature type="region of interest" description="Disordered" evidence="7">
    <location>
        <begin position="1"/>
        <end position="96"/>
    </location>
</feature>
<dbReference type="GO" id="GO:0009055">
    <property type="term" value="F:electron transfer activity"/>
    <property type="evidence" value="ECO:0007669"/>
    <property type="project" value="TreeGrafter"/>
</dbReference>
<proteinExistence type="inferred from homology"/>
<comment type="similarity">
    <text evidence="2">Belongs to the prokaryotic molybdopterin-containing oxidoreductase family.</text>
</comment>
<dbReference type="GO" id="GO:0030288">
    <property type="term" value="C:outer membrane-bounded periplasmic space"/>
    <property type="evidence" value="ECO:0007669"/>
    <property type="project" value="TreeGrafter"/>
</dbReference>
<dbReference type="InterPro" id="IPR009010">
    <property type="entry name" value="Asp_de-COase-like_dom_sf"/>
</dbReference>
<feature type="domain" description="Molybdopterin oxidoreductase N-terminal" evidence="10">
    <location>
        <begin position="60"/>
        <end position="98"/>
    </location>
</feature>
<gene>
    <name evidence="11" type="ORF">EEJ42_11035</name>
</gene>
<protein>
    <submittedName>
        <fullName evidence="11">Molybdopterin oxidoreductase</fullName>
    </submittedName>
</protein>
<evidence type="ECO:0000256" key="1">
    <source>
        <dbReference type="ARBA" id="ARBA00001942"/>
    </source>
</evidence>
<comment type="caution">
    <text evidence="11">The sequence shown here is derived from an EMBL/GenBank/DDBJ whole genome shotgun (WGS) entry which is preliminary data.</text>
</comment>
<keyword evidence="4" id="KW-0479">Metal-binding</keyword>
<name>A0A3M8WP43_9ACTN</name>
<feature type="region of interest" description="Disordered" evidence="7">
    <location>
        <begin position="656"/>
        <end position="690"/>
    </location>
</feature>
<dbReference type="Proteomes" id="UP000275401">
    <property type="component" value="Unassembled WGS sequence"/>
</dbReference>
<dbReference type="Gene3D" id="3.40.228.10">
    <property type="entry name" value="Dimethylsulfoxide Reductase, domain 2"/>
    <property type="match status" value="1"/>
</dbReference>
<evidence type="ECO:0000256" key="5">
    <source>
        <dbReference type="ARBA" id="ARBA00022764"/>
    </source>
</evidence>
<evidence type="ECO:0000313" key="11">
    <source>
        <dbReference type="EMBL" id="RNG29793.1"/>
    </source>
</evidence>
<accession>A0A3M8WP43</accession>
<dbReference type="InterPro" id="IPR041954">
    <property type="entry name" value="CT_DMSOR/BSOR/TMAOR"/>
</dbReference>
<evidence type="ECO:0000256" key="3">
    <source>
        <dbReference type="ARBA" id="ARBA00022505"/>
    </source>
</evidence>
<feature type="domain" description="Molybdopterin dinucleotide-binding" evidence="9">
    <location>
        <begin position="677"/>
        <end position="789"/>
    </location>
</feature>
<dbReference type="EMBL" id="RIBZ01000152">
    <property type="protein sequence ID" value="RNG29793.1"/>
    <property type="molecule type" value="Genomic_DNA"/>
</dbReference>
<organism evidence="11 12">
    <name type="scientific">Streptomyces botrytidirepellens</name>
    <dbReference type="NCBI Taxonomy" id="2486417"/>
    <lineage>
        <taxon>Bacteria</taxon>
        <taxon>Bacillati</taxon>
        <taxon>Actinomycetota</taxon>
        <taxon>Actinomycetes</taxon>
        <taxon>Kitasatosporales</taxon>
        <taxon>Streptomycetaceae</taxon>
        <taxon>Streptomyces</taxon>
    </lineage>
</organism>
<evidence type="ECO:0000256" key="6">
    <source>
        <dbReference type="ARBA" id="ARBA00023002"/>
    </source>
</evidence>
<dbReference type="SUPFAM" id="SSF50692">
    <property type="entry name" value="ADC-like"/>
    <property type="match status" value="1"/>
</dbReference>
<dbReference type="InterPro" id="IPR006656">
    <property type="entry name" value="Mopterin_OxRdtase"/>
</dbReference>
<evidence type="ECO:0000313" key="12">
    <source>
        <dbReference type="Proteomes" id="UP000275401"/>
    </source>
</evidence>
<dbReference type="PANTHER" id="PTHR43742">
    <property type="entry name" value="TRIMETHYLAMINE-N-OXIDE REDUCTASE"/>
    <property type="match status" value="1"/>
</dbReference>
<comment type="cofactor">
    <cofactor evidence="1">
        <name>Mo-bis(molybdopterin guanine dinucleotide)</name>
        <dbReference type="ChEBI" id="CHEBI:60539"/>
    </cofactor>
</comment>
<dbReference type="Pfam" id="PF01568">
    <property type="entry name" value="Molydop_binding"/>
    <property type="match status" value="1"/>
</dbReference>
<keyword evidence="5" id="KW-0574">Periplasm</keyword>
<feature type="domain" description="Molybdopterin oxidoreductase" evidence="8">
    <location>
        <begin position="104"/>
        <end position="558"/>
    </location>
</feature>